<sequence length="240" mass="26502">MSDFTFLPQGAIIQEFSVNGHNIVQGFQTADQYKQYNKVYYGQTIGRVANRISGAKIQSLNKNQSYSLTPNNGPNTLHGGKHGWGEQLFEGPKPLRRNGKESVQFTYLSPDGDEGFPGTVELRVWYTASEEDDAGRKVTVLNVEYEVEMVGDDNPEETVVAVTNHSYFNLTDGPSIAGIQATLGTNQHQVVDDDSIPTGAIEPYPNITANQSFELGPKEPDIDHCFIMETDATKIPLDTR</sequence>
<proteinExistence type="predicted"/>
<comment type="caution">
    <text evidence="1">The sequence shown here is derived from an EMBL/GenBank/DDBJ whole genome shotgun (WGS) entry which is preliminary data.</text>
</comment>
<protein>
    <submittedName>
        <fullName evidence="1">Uncharacterized protein</fullName>
    </submittedName>
</protein>
<dbReference type="EMBL" id="JAWDJW010005817">
    <property type="protein sequence ID" value="KAK3066505.1"/>
    <property type="molecule type" value="Genomic_DNA"/>
</dbReference>
<keyword evidence="2" id="KW-1185">Reference proteome</keyword>
<organism evidence="1 2">
    <name type="scientific">Coniosporium uncinatum</name>
    <dbReference type="NCBI Taxonomy" id="93489"/>
    <lineage>
        <taxon>Eukaryota</taxon>
        <taxon>Fungi</taxon>
        <taxon>Dikarya</taxon>
        <taxon>Ascomycota</taxon>
        <taxon>Pezizomycotina</taxon>
        <taxon>Dothideomycetes</taxon>
        <taxon>Dothideomycetes incertae sedis</taxon>
        <taxon>Coniosporium</taxon>
    </lineage>
</organism>
<reference evidence="1" key="1">
    <citation type="submission" date="2024-09" db="EMBL/GenBank/DDBJ databases">
        <title>Black Yeasts Isolated from many extreme environments.</title>
        <authorList>
            <person name="Coleine C."/>
            <person name="Stajich J.E."/>
            <person name="Selbmann L."/>
        </authorList>
    </citation>
    <scope>NUCLEOTIDE SEQUENCE</scope>
    <source>
        <strain evidence="1">CCFEE 5737</strain>
    </source>
</reference>
<gene>
    <name evidence="1" type="ORF">LTS18_001671</name>
</gene>
<name>A0ACC3DEJ6_9PEZI</name>
<evidence type="ECO:0000313" key="2">
    <source>
        <dbReference type="Proteomes" id="UP001186974"/>
    </source>
</evidence>
<evidence type="ECO:0000313" key="1">
    <source>
        <dbReference type="EMBL" id="KAK3066505.1"/>
    </source>
</evidence>
<dbReference type="Proteomes" id="UP001186974">
    <property type="component" value="Unassembled WGS sequence"/>
</dbReference>
<accession>A0ACC3DEJ6</accession>
<feature type="non-terminal residue" evidence="1">
    <location>
        <position position="240"/>
    </location>
</feature>